<evidence type="ECO:0000256" key="1">
    <source>
        <dbReference type="SAM" id="Coils"/>
    </source>
</evidence>
<evidence type="ECO:0000313" key="3">
    <source>
        <dbReference type="Proteomes" id="UP001386955"/>
    </source>
</evidence>
<reference evidence="2 3" key="1">
    <citation type="submission" date="2024-01" db="EMBL/GenBank/DDBJ databases">
        <title>The genomes of 5 underutilized Papilionoideae crops provide insights into root nodulation and disease resistanc.</title>
        <authorList>
            <person name="Jiang F."/>
        </authorList>
    </citation>
    <scope>NUCLEOTIDE SEQUENCE [LARGE SCALE GENOMIC DNA]</scope>
    <source>
        <strain evidence="2">DUOXIRENSHENG_FW03</strain>
        <tissue evidence="2">Leaves</tissue>
    </source>
</reference>
<dbReference type="InterPro" id="IPR045177">
    <property type="entry name" value="FDM1-5/IDN2"/>
</dbReference>
<organism evidence="2 3">
    <name type="scientific">Psophocarpus tetragonolobus</name>
    <name type="common">Winged bean</name>
    <name type="synonym">Dolichos tetragonolobus</name>
    <dbReference type="NCBI Taxonomy" id="3891"/>
    <lineage>
        <taxon>Eukaryota</taxon>
        <taxon>Viridiplantae</taxon>
        <taxon>Streptophyta</taxon>
        <taxon>Embryophyta</taxon>
        <taxon>Tracheophyta</taxon>
        <taxon>Spermatophyta</taxon>
        <taxon>Magnoliopsida</taxon>
        <taxon>eudicotyledons</taxon>
        <taxon>Gunneridae</taxon>
        <taxon>Pentapetalae</taxon>
        <taxon>rosids</taxon>
        <taxon>fabids</taxon>
        <taxon>Fabales</taxon>
        <taxon>Fabaceae</taxon>
        <taxon>Papilionoideae</taxon>
        <taxon>50 kb inversion clade</taxon>
        <taxon>NPAAA clade</taxon>
        <taxon>indigoferoid/millettioid clade</taxon>
        <taxon>Phaseoleae</taxon>
        <taxon>Psophocarpus</taxon>
    </lineage>
</organism>
<evidence type="ECO:0000313" key="2">
    <source>
        <dbReference type="EMBL" id="KAK7411381.1"/>
    </source>
</evidence>
<feature type="coiled-coil region" evidence="1">
    <location>
        <begin position="35"/>
        <end position="133"/>
    </location>
</feature>
<feature type="coiled-coil region" evidence="1">
    <location>
        <begin position="168"/>
        <end position="208"/>
    </location>
</feature>
<comment type="caution">
    <text evidence="2">The sequence shown here is derived from an EMBL/GenBank/DDBJ whole genome shotgun (WGS) entry which is preliminary data.</text>
</comment>
<proteinExistence type="predicted"/>
<dbReference type="GO" id="GO:0080188">
    <property type="term" value="P:gene silencing by siRNA-directed DNA methylation"/>
    <property type="evidence" value="ECO:0007669"/>
    <property type="project" value="InterPro"/>
</dbReference>
<dbReference type="AlphaFoldDB" id="A0AAN9SZH9"/>
<dbReference type="EMBL" id="JAYMYS010000001">
    <property type="protein sequence ID" value="KAK7411381.1"/>
    <property type="molecule type" value="Genomic_DNA"/>
</dbReference>
<dbReference type="Proteomes" id="UP001386955">
    <property type="component" value="Unassembled WGS sequence"/>
</dbReference>
<name>A0AAN9SZH9_PSOTE</name>
<dbReference type="PANTHER" id="PTHR21596">
    <property type="entry name" value="RIBONUCLEASE P SUBUNIT P38"/>
    <property type="match status" value="1"/>
</dbReference>
<gene>
    <name evidence="2" type="ORF">VNO78_02814</name>
</gene>
<keyword evidence="3" id="KW-1185">Reference proteome</keyword>
<accession>A0AAN9SZH9</accession>
<dbReference type="PANTHER" id="PTHR21596:SF23">
    <property type="entry name" value="FACTOR OF DNA METHYLATION 4"/>
    <property type="match status" value="1"/>
</dbReference>
<sequence>MNVTETVSDSMWNLDKAQMANHSSEESMRKQSIDFESLKEVIESQRQKIIDVEQNNVLIADCKNELHELLKMVTKLVKKETLMDKECRQKELEQMKVLNSKMSRDVECIEKENEMITKKLEESKAQNDILQKKFTQENGVIMKELEESKSQNDMQKKKFTDEIRKVENEQLNAKVIQLKKNLEIVQKLESENEQLKEKLDVMKHMEDEFLNMVSALHMNVMEKEQSLTESEDFNQSLIIKERESNNELQKARKKLIEVIADTASLHGNIGVKQMGQIDTEPFLKALTVFRSLAYLVATGGHPRD</sequence>
<protein>
    <submittedName>
        <fullName evidence="2">Uncharacterized protein</fullName>
    </submittedName>
</protein>
<keyword evidence="1" id="KW-0175">Coiled coil</keyword>